<protein>
    <submittedName>
        <fullName evidence="4">PfkB family kinase, nonfunctional</fullName>
    </submittedName>
</protein>
<dbReference type="EMBL" id="LCFA01000008">
    <property type="protein sequence ID" value="KKS82616.1"/>
    <property type="molecule type" value="Genomic_DNA"/>
</dbReference>
<evidence type="ECO:0000256" key="1">
    <source>
        <dbReference type="ARBA" id="ARBA00022679"/>
    </source>
</evidence>
<gene>
    <name evidence="4" type="ORF">UV58_C0008G0003</name>
</gene>
<dbReference type="InterPro" id="IPR029056">
    <property type="entry name" value="Ribokinase-like"/>
</dbReference>
<accession>A0A0G1EHX4</accession>
<dbReference type="SUPFAM" id="SSF53613">
    <property type="entry name" value="Ribokinase-like"/>
    <property type="match status" value="1"/>
</dbReference>
<evidence type="ECO:0000313" key="4">
    <source>
        <dbReference type="EMBL" id="KKS82616.1"/>
    </source>
</evidence>
<dbReference type="PANTHER" id="PTHR10584:SF166">
    <property type="entry name" value="RIBOKINASE"/>
    <property type="match status" value="1"/>
</dbReference>
<evidence type="ECO:0000259" key="3">
    <source>
        <dbReference type="Pfam" id="PF00294"/>
    </source>
</evidence>
<dbReference type="PANTHER" id="PTHR10584">
    <property type="entry name" value="SUGAR KINASE"/>
    <property type="match status" value="1"/>
</dbReference>
<dbReference type="Proteomes" id="UP000034810">
    <property type="component" value="Unassembled WGS sequence"/>
</dbReference>
<dbReference type="Gene3D" id="3.40.1190.20">
    <property type="match status" value="1"/>
</dbReference>
<keyword evidence="2 4" id="KW-0418">Kinase</keyword>
<feature type="domain" description="Carbohydrate kinase PfkB" evidence="3">
    <location>
        <begin position="45"/>
        <end position="331"/>
    </location>
</feature>
<dbReference type="GO" id="GO:0016301">
    <property type="term" value="F:kinase activity"/>
    <property type="evidence" value="ECO:0007669"/>
    <property type="project" value="UniProtKB-KW"/>
</dbReference>
<reference evidence="4 5" key="1">
    <citation type="journal article" date="2015" name="Nature">
        <title>rRNA introns, odd ribosomes, and small enigmatic genomes across a large radiation of phyla.</title>
        <authorList>
            <person name="Brown C.T."/>
            <person name="Hug L.A."/>
            <person name="Thomas B.C."/>
            <person name="Sharon I."/>
            <person name="Castelle C.J."/>
            <person name="Singh A."/>
            <person name="Wilkins M.J."/>
            <person name="Williams K.H."/>
            <person name="Banfield J.F."/>
        </authorList>
    </citation>
    <scope>NUCLEOTIDE SEQUENCE [LARGE SCALE GENOMIC DNA]</scope>
</reference>
<name>A0A0G1EHX4_9BACT</name>
<dbReference type="AlphaFoldDB" id="A0A0G1EHX4"/>
<sequence length="354" mass="38821">MYDIITIGTVSVDTFIKENFLKTVSDRKHLAKIGFKTGKAQCLSFGSKIEIEAPQIHVGGGAYNAAVTFSRAGFKTASFFNVGDDNDGKIIVGAIKKEKATPLAVVDKNKPTAHSFILLSKNGERTILVSRGCSGAIEKREIPFNELLRLRSGQVRTGWAYVVSGNIPFFTLKSLFDFFKRNKISVALAPSKDLIQLGLRKISPLLNYSKVVTLNREEASYLTGISYFKKEKIFKVLDKHVDGLVVMTDGSKGAYVSDGRTLFECGIFEEKKIVDRTGAGDAFGSGFVAGLIETANNKQPTTYNKKQVEYALRRAEANATAVIGKVGAAEGVLTKNNFLSDKRWKHFPLKTAKL</sequence>
<dbReference type="Pfam" id="PF00294">
    <property type="entry name" value="PfkB"/>
    <property type="match status" value="1"/>
</dbReference>
<evidence type="ECO:0000313" key="5">
    <source>
        <dbReference type="Proteomes" id="UP000034810"/>
    </source>
</evidence>
<comment type="caution">
    <text evidence="4">The sequence shown here is derived from an EMBL/GenBank/DDBJ whole genome shotgun (WGS) entry which is preliminary data.</text>
</comment>
<organism evidence="4 5">
    <name type="scientific">Candidatus Wolfebacteria bacterium GW2011_GWC1_43_10</name>
    <dbReference type="NCBI Taxonomy" id="1619011"/>
    <lineage>
        <taxon>Bacteria</taxon>
        <taxon>Candidatus Wolfeibacteriota</taxon>
    </lineage>
</organism>
<keyword evidence="1" id="KW-0808">Transferase</keyword>
<evidence type="ECO:0000256" key="2">
    <source>
        <dbReference type="ARBA" id="ARBA00022777"/>
    </source>
</evidence>
<proteinExistence type="predicted"/>
<dbReference type="InterPro" id="IPR011611">
    <property type="entry name" value="PfkB_dom"/>
</dbReference>